<evidence type="ECO:0000313" key="2">
    <source>
        <dbReference type="EMBL" id="CAG6454723.1"/>
    </source>
</evidence>
<name>A0A8D8F267_CULPI</name>
<feature type="region of interest" description="Disordered" evidence="1">
    <location>
        <begin position="35"/>
        <end position="75"/>
    </location>
</feature>
<accession>A0A8D8F267</accession>
<sequence length="114" mass="13085">MKKRIEGIPKDETHLSCRTNRGAAVTPFLNLHRARTHGSTRKKTRRGRSRFRFLNKADSGQQRGHQTITDNNKTDGRGKVLLLQEDESRVITDPTMCLCRRCDLVGRNRNARCP</sequence>
<dbReference type="EMBL" id="HBUE01027078">
    <property type="protein sequence ID" value="CAG6454723.1"/>
    <property type="molecule type" value="Transcribed_RNA"/>
</dbReference>
<organism evidence="2">
    <name type="scientific">Culex pipiens</name>
    <name type="common">House mosquito</name>
    <dbReference type="NCBI Taxonomy" id="7175"/>
    <lineage>
        <taxon>Eukaryota</taxon>
        <taxon>Metazoa</taxon>
        <taxon>Ecdysozoa</taxon>
        <taxon>Arthropoda</taxon>
        <taxon>Hexapoda</taxon>
        <taxon>Insecta</taxon>
        <taxon>Pterygota</taxon>
        <taxon>Neoptera</taxon>
        <taxon>Endopterygota</taxon>
        <taxon>Diptera</taxon>
        <taxon>Nematocera</taxon>
        <taxon>Culicoidea</taxon>
        <taxon>Culicidae</taxon>
        <taxon>Culicinae</taxon>
        <taxon>Culicini</taxon>
        <taxon>Culex</taxon>
        <taxon>Culex</taxon>
    </lineage>
</organism>
<feature type="compositionally biased region" description="Basic residues" evidence="1">
    <location>
        <begin position="35"/>
        <end position="53"/>
    </location>
</feature>
<reference evidence="2" key="1">
    <citation type="submission" date="2021-05" db="EMBL/GenBank/DDBJ databases">
        <authorList>
            <person name="Alioto T."/>
            <person name="Alioto T."/>
            <person name="Gomez Garrido J."/>
        </authorList>
    </citation>
    <scope>NUCLEOTIDE SEQUENCE</scope>
</reference>
<evidence type="ECO:0000256" key="1">
    <source>
        <dbReference type="SAM" id="MobiDB-lite"/>
    </source>
</evidence>
<dbReference type="AlphaFoldDB" id="A0A8D8F267"/>
<protein>
    <submittedName>
        <fullName evidence="2">(northern house mosquito) hypothetical protein</fullName>
    </submittedName>
</protein>
<proteinExistence type="predicted"/>
<feature type="compositionally biased region" description="Polar residues" evidence="1">
    <location>
        <begin position="58"/>
        <end position="71"/>
    </location>
</feature>